<dbReference type="SUPFAM" id="SSF51445">
    <property type="entry name" value="(Trans)glycosidases"/>
    <property type="match status" value="1"/>
</dbReference>
<organism evidence="1 2">
    <name type="scientific">Paenibacillus dendrobii</name>
    <dbReference type="NCBI Taxonomy" id="2691084"/>
    <lineage>
        <taxon>Bacteria</taxon>
        <taxon>Bacillati</taxon>
        <taxon>Bacillota</taxon>
        <taxon>Bacilli</taxon>
        <taxon>Bacillales</taxon>
        <taxon>Paenibacillaceae</taxon>
        <taxon>Paenibacillus</taxon>
    </lineage>
</organism>
<dbReference type="GO" id="GO:0016798">
    <property type="term" value="F:hydrolase activity, acting on glycosyl bonds"/>
    <property type="evidence" value="ECO:0007669"/>
    <property type="project" value="UniProtKB-KW"/>
</dbReference>
<dbReference type="Pfam" id="PF22612">
    <property type="entry name" value="GH113"/>
    <property type="match status" value="1"/>
</dbReference>
<accession>A0A7X3LI19</accession>
<proteinExistence type="predicted"/>
<dbReference type="Gene3D" id="3.20.20.80">
    <property type="entry name" value="Glycosidases"/>
    <property type="match status" value="1"/>
</dbReference>
<reference evidence="1 2" key="1">
    <citation type="submission" date="2019-12" db="EMBL/GenBank/DDBJ databases">
        <title>Paenibacillus sp. nov., an endophytic bacterium isolated from the stem of Dendrobium.</title>
        <authorList>
            <person name="Zhao R."/>
        </authorList>
    </citation>
    <scope>NUCLEOTIDE SEQUENCE [LARGE SCALE GENOMIC DNA]</scope>
    <source>
        <strain evidence="1 2">HJL G12</strain>
    </source>
</reference>
<dbReference type="InterPro" id="IPR055151">
    <property type="entry name" value="GH113"/>
</dbReference>
<evidence type="ECO:0000313" key="1">
    <source>
        <dbReference type="EMBL" id="MWV46476.1"/>
    </source>
</evidence>
<sequence>MQSKQLPEYVAGMTWGWTGIRGTWNIPEAVHSMQEMKNALGVNWTAIALGALQDTAQSTEIHLGEQPTVTDAEVRWAIQEARSLGLHVCLKPVVNCADGTWRAHINFFDMDVPCEPKWSDWFASYTRFILHYAEIAEETGCEMLCIGCEMVQTDRRELEWRQLIREVRKVYSGLVTYNCDKYQENQVQWWDAVDIISSSGYYPIDSWEEQLDRIGPLVKLHGKPFFFMEAGCPSRTGSSQIPNDWGLAGEPSEEEQARYYNQMFQSCGQRDWISGFMLWDWPASLYEPGLAAANDDYCPYAKKAEHVIRSYYETKIQQTERREAP</sequence>
<protein>
    <submittedName>
        <fullName evidence="1">1,4-beta-xylanase</fullName>
    </submittedName>
</protein>
<dbReference type="Proteomes" id="UP000460318">
    <property type="component" value="Unassembled WGS sequence"/>
</dbReference>
<keyword evidence="1" id="KW-0119">Carbohydrate metabolism</keyword>
<dbReference type="EMBL" id="WUBI01000004">
    <property type="protein sequence ID" value="MWV46476.1"/>
    <property type="molecule type" value="Genomic_DNA"/>
</dbReference>
<name>A0A7X3LI19_9BACL</name>
<evidence type="ECO:0000313" key="2">
    <source>
        <dbReference type="Proteomes" id="UP000460318"/>
    </source>
</evidence>
<keyword evidence="1" id="KW-0378">Hydrolase</keyword>
<dbReference type="RefSeq" id="WP_160500060.1">
    <property type="nucleotide sequence ID" value="NZ_WUBI01000004.1"/>
</dbReference>
<keyword evidence="1" id="KW-0858">Xylan degradation</keyword>
<dbReference type="InterPro" id="IPR017853">
    <property type="entry name" value="GH"/>
</dbReference>
<keyword evidence="2" id="KW-1185">Reference proteome</keyword>
<keyword evidence="1" id="KW-0624">Polysaccharide degradation</keyword>
<dbReference type="GO" id="GO:0045493">
    <property type="term" value="P:xylan catabolic process"/>
    <property type="evidence" value="ECO:0007669"/>
    <property type="project" value="UniProtKB-KW"/>
</dbReference>
<comment type="caution">
    <text evidence="1">The sequence shown here is derived from an EMBL/GenBank/DDBJ whole genome shotgun (WGS) entry which is preliminary data.</text>
</comment>
<keyword evidence="1" id="KW-0326">Glycosidase</keyword>
<gene>
    <name evidence="1" type="ORF">GRF59_22995</name>
</gene>
<dbReference type="AlphaFoldDB" id="A0A7X3LI19"/>